<accession>M2XUW4</accession>
<dbReference type="GeneID" id="17086337"/>
<protein>
    <recommendedName>
        <fullName evidence="1">SANTA domain-containing protein</fullName>
    </recommendedName>
</protein>
<dbReference type="Gramene" id="EME27428">
    <property type="protein sequence ID" value="EME27428"/>
    <property type="gene ID" value="Gasu_50220"/>
</dbReference>
<dbReference type="OrthoDB" id="10393675at2759"/>
<dbReference type="InterPro" id="IPR015216">
    <property type="entry name" value="SANTA"/>
</dbReference>
<name>M2XUW4_GALSU</name>
<dbReference type="RefSeq" id="XP_005703948.1">
    <property type="nucleotide sequence ID" value="XM_005703891.1"/>
</dbReference>
<keyword evidence="3" id="KW-1185">Reference proteome</keyword>
<dbReference type="KEGG" id="gsl:Gasu_50220"/>
<evidence type="ECO:0000313" key="3">
    <source>
        <dbReference type="Proteomes" id="UP000030680"/>
    </source>
</evidence>
<reference evidence="3" key="1">
    <citation type="journal article" date="2013" name="Science">
        <title>Gene transfer from bacteria and archaea facilitated evolution of an extremophilic eukaryote.</title>
        <authorList>
            <person name="Schonknecht G."/>
            <person name="Chen W.H."/>
            <person name="Ternes C.M."/>
            <person name="Barbier G.G."/>
            <person name="Shrestha R.P."/>
            <person name="Stanke M."/>
            <person name="Brautigam A."/>
            <person name="Baker B.J."/>
            <person name="Banfield J.F."/>
            <person name="Garavito R.M."/>
            <person name="Carr K."/>
            <person name="Wilkerson C."/>
            <person name="Rensing S.A."/>
            <person name="Gagneul D."/>
            <person name="Dickenson N.E."/>
            <person name="Oesterhelt C."/>
            <person name="Lercher M.J."/>
            <person name="Weber A.P."/>
        </authorList>
    </citation>
    <scope>NUCLEOTIDE SEQUENCE [LARGE SCALE GENOMIC DNA]</scope>
    <source>
        <strain evidence="3">074W</strain>
    </source>
</reference>
<dbReference type="Pfam" id="PF09133">
    <property type="entry name" value="SANTA"/>
    <property type="match status" value="1"/>
</dbReference>
<sequence length="178" mass="20944">MRKSTKEEAPVTVLTSWCLRWNKAKSSIVIFGRRLENGRLEERFWRTSSVVKAFTPLLVITRHKSIYSLVGELNWQQSNLDASILRMFNLGLPSNWKSILLENIAHDQREKEKCQQDAIYNNCSSVYIAREEQYAISSGIEESFKMSRYSPRERRKRGQTETEKLCRSLRYTGWQKTD</sequence>
<evidence type="ECO:0000313" key="2">
    <source>
        <dbReference type="EMBL" id="EME27428.1"/>
    </source>
</evidence>
<feature type="domain" description="SANTA" evidence="1">
    <location>
        <begin position="13"/>
        <end position="98"/>
    </location>
</feature>
<dbReference type="Proteomes" id="UP000030680">
    <property type="component" value="Unassembled WGS sequence"/>
</dbReference>
<dbReference type="EMBL" id="KB454532">
    <property type="protein sequence ID" value="EME27428.1"/>
    <property type="molecule type" value="Genomic_DNA"/>
</dbReference>
<dbReference type="AlphaFoldDB" id="M2XUW4"/>
<organism evidence="2 3">
    <name type="scientific">Galdieria sulphuraria</name>
    <name type="common">Red alga</name>
    <dbReference type="NCBI Taxonomy" id="130081"/>
    <lineage>
        <taxon>Eukaryota</taxon>
        <taxon>Rhodophyta</taxon>
        <taxon>Bangiophyceae</taxon>
        <taxon>Galdieriales</taxon>
        <taxon>Galdieriaceae</taxon>
        <taxon>Galdieria</taxon>
    </lineage>
</organism>
<gene>
    <name evidence="2" type="ORF">Gasu_50220</name>
</gene>
<evidence type="ECO:0000259" key="1">
    <source>
        <dbReference type="Pfam" id="PF09133"/>
    </source>
</evidence>
<proteinExistence type="predicted"/>